<evidence type="ECO:0000259" key="3">
    <source>
        <dbReference type="Pfam" id="PF00588"/>
    </source>
</evidence>
<dbReference type="InterPro" id="IPR045330">
    <property type="entry name" value="TRM3/TARBP1"/>
</dbReference>
<dbReference type="Pfam" id="PF00588">
    <property type="entry name" value="SpoU_methylase"/>
    <property type="match status" value="1"/>
</dbReference>
<keyword evidence="5" id="KW-1185">Reference proteome</keyword>
<dbReference type="STRING" id="1071381.G8BQJ9"/>
<dbReference type="InterPro" id="IPR044748">
    <property type="entry name" value="Trm3/TARBP1_C"/>
</dbReference>
<dbReference type="InterPro" id="IPR029026">
    <property type="entry name" value="tRNA_m1G_MTases_N"/>
</dbReference>
<name>G8BQJ9_TETPH</name>
<dbReference type="PANTHER" id="PTHR12029:SF11">
    <property type="entry name" value="METHYLTRANSFERASE TARBP1-RELATED"/>
    <property type="match status" value="1"/>
</dbReference>
<dbReference type="RefSeq" id="XP_003684945.1">
    <property type="nucleotide sequence ID" value="XM_003684897.1"/>
</dbReference>
<dbReference type="GO" id="GO:0016423">
    <property type="term" value="F:tRNA (guanine) methyltransferase activity"/>
    <property type="evidence" value="ECO:0007669"/>
    <property type="project" value="EnsemblFungi"/>
</dbReference>
<feature type="domain" description="tRNA/rRNA methyltransferase SpoU type" evidence="3">
    <location>
        <begin position="1276"/>
        <end position="1419"/>
    </location>
</feature>
<dbReference type="GO" id="GO:0003723">
    <property type="term" value="F:RNA binding"/>
    <property type="evidence" value="ECO:0007669"/>
    <property type="project" value="InterPro"/>
</dbReference>
<dbReference type="SUPFAM" id="SSF75217">
    <property type="entry name" value="alpha/beta knot"/>
    <property type="match status" value="1"/>
</dbReference>
<dbReference type="HOGENOM" id="CLU_005519_0_0_1"/>
<keyword evidence="2" id="KW-0808">Transferase</keyword>
<accession>G8BQJ9</accession>
<dbReference type="PANTHER" id="PTHR12029">
    <property type="entry name" value="RNA METHYLTRANSFERASE"/>
    <property type="match status" value="1"/>
</dbReference>
<dbReference type="GO" id="GO:0002128">
    <property type="term" value="P:tRNA nucleoside ribose methylation"/>
    <property type="evidence" value="ECO:0007669"/>
    <property type="project" value="EnsemblFungi"/>
</dbReference>
<keyword evidence="1" id="KW-0489">Methyltransferase</keyword>
<protein>
    <recommendedName>
        <fullName evidence="3">tRNA/rRNA methyltransferase SpoU type domain-containing protein</fullName>
    </recommendedName>
</protein>
<dbReference type="Proteomes" id="UP000005666">
    <property type="component" value="Chromosome 3"/>
</dbReference>
<dbReference type="eggNOG" id="KOG0839">
    <property type="taxonomic scope" value="Eukaryota"/>
</dbReference>
<dbReference type="OrthoDB" id="241340at2759"/>
<dbReference type="OMA" id="VTADRWM"/>
<gene>
    <name evidence="4" type="primary">TPHA0C03590</name>
    <name evidence="4" type="ordered locus">TPHA_0C03590</name>
</gene>
<dbReference type="GeneID" id="11535274"/>
<proteinExistence type="predicted"/>
<evidence type="ECO:0000256" key="1">
    <source>
        <dbReference type="ARBA" id="ARBA00022603"/>
    </source>
</evidence>
<organism evidence="4 5">
    <name type="scientific">Tetrapisispora phaffii (strain ATCC 24235 / CBS 4417 / NBRC 1672 / NRRL Y-8282 / UCD 70-5)</name>
    <name type="common">Yeast</name>
    <name type="synonym">Fabospora phaffii</name>
    <dbReference type="NCBI Taxonomy" id="1071381"/>
    <lineage>
        <taxon>Eukaryota</taxon>
        <taxon>Fungi</taxon>
        <taxon>Dikarya</taxon>
        <taxon>Ascomycota</taxon>
        <taxon>Saccharomycotina</taxon>
        <taxon>Saccharomycetes</taxon>
        <taxon>Saccharomycetales</taxon>
        <taxon>Saccharomycetaceae</taxon>
        <taxon>Tetrapisispora</taxon>
    </lineage>
</organism>
<dbReference type="FunFam" id="3.40.1280.10:FF:000022">
    <property type="entry name" value="Trm3p"/>
    <property type="match status" value="1"/>
</dbReference>
<dbReference type="CDD" id="cd18091">
    <property type="entry name" value="SpoU-like_TRM3-like"/>
    <property type="match status" value="1"/>
</dbReference>
<dbReference type="EMBL" id="HE612858">
    <property type="protein sequence ID" value="CCE62511.1"/>
    <property type="molecule type" value="Genomic_DNA"/>
</dbReference>
<evidence type="ECO:0000313" key="5">
    <source>
        <dbReference type="Proteomes" id="UP000005666"/>
    </source>
</evidence>
<dbReference type="Gene3D" id="3.40.1280.10">
    <property type="match status" value="1"/>
</dbReference>
<reference evidence="4 5" key="1">
    <citation type="journal article" date="2011" name="Proc. Natl. Acad. Sci. U.S.A.">
        <title>Evolutionary erosion of yeast sex chromosomes by mating-type switching accidents.</title>
        <authorList>
            <person name="Gordon J.L."/>
            <person name="Armisen D."/>
            <person name="Proux-Wera E."/>
            <person name="Oheigeartaigh S.S."/>
            <person name="Byrne K.P."/>
            <person name="Wolfe K.H."/>
        </authorList>
    </citation>
    <scope>NUCLEOTIDE SEQUENCE [LARGE SCALE GENOMIC DNA]</scope>
    <source>
        <strain evidence="5">ATCC 24235 / CBS 4417 / NBRC 1672 / NRRL Y-8282 / UCD 70-5</strain>
    </source>
</reference>
<dbReference type="KEGG" id="tpf:TPHA_0C03590"/>
<dbReference type="InterPro" id="IPR029028">
    <property type="entry name" value="Alpha/beta_knot_MTases"/>
</dbReference>
<dbReference type="GO" id="GO:0034599">
    <property type="term" value="P:cellular response to oxidative stress"/>
    <property type="evidence" value="ECO:0007669"/>
    <property type="project" value="EnsemblFungi"/>
</dbReference>
<evidence type="ECO:0000313" key="4">
    <source>
        <dbReference type="EMBL" id="CCE62511.1"/>
    </source>
</evidence>
<dbReference type="InterPro" id="IPR001537">
    <property type="entry name" value="SpoU_MeTrfase"/>
</dbReference>
<evidence type="ECO:0000256" key="2">
    <source>
        <dbReference type="ARBA" id="ARBA00022679"/>
    </source>
</evidence>
<sequence length="1426" mass="163481">MSSSEAFIAKYLSQQQQLELINDLIDNNDFVKLSELFVALKDLLILSDIDEAIIKLYSKIEPIIIEVLSNSEIDDESLNIEVNIMQGETMENIVQLINTLPSLQCKVQNWILVKLKEYIRHFKTRLFNPEFYDNFVNNSIKNFEDSSSQTYSAVALLNLLECIQTSSNDTENHETSEINTIIVILLGSDINNIASAAEKNLRWRIQYIVQQCLSSDSFDKFIWVLIQSLYQDGKSSEWKIYNALTFQLRFISAGKISDHLKLILKIDSFWENIQSALNSDIHLYRKLGLSVLQSTIKVISLSIEKIDTKLFHWDMNQKNEIIESWKKFTTLYEIITLDTSLNQLEEASSEVIEIFKNEYIYPSWSMLLFSTGLNASMESVRKYVLSLVFKVQNKEIFLSNTDILKDTILPTIAQAQFYITDGVTCKYGDTVSSFVSDLILTGSNTAEDILKVILEMIIERNSSFDASRVYISFGILSAFKSKKLRILSSTHLVLLRKIFEFEAEDEITETTLQKIYLKCLLYISKTVSVTEWIHTLANEITCRGSYRYISSLFEDLRDFAVINFEFDKSRDLLEPLLGTSVTFDLLAAILFSVEVQPTKSFLLEIAKSEEVLDNYTQDINDLLLKLLNEDLEDEEYILMDQLCKYKGFSTITWTSVSAKHVFQQLNSKFTGNKFIFFVSIFEYTANYNMEADEINFNDIIQLYNTIKLHVQQFSQDEFKFKDKIYANYFQLVQTYLKSNAIEIKIGDGELSHLIEIMRSNCTTDSGNYLSDFSIGMLIEYILNTFFTETVENGDIENAYVLNLFDILVLLWENIASERLVLKQRAFHLCLIKSIFNPIIMLHAAKKNNSIYLMLKDIGCNIIAQAHARRGFLPSISKCFSDFIPKFSKLLSKDNSEYEWIGKLLRKAFTLQLANSNVFQIKSTIATLFDNNLTSYVASSPYGIYFDVYGAEESSSRVYIIDTIISSPSFFKEHFVYAALTETSALTPVKRTDGVEEVQRLLLWQLIVACAPKLDAEILIHYSSKYILDSLFLESSPLVRIYKEWYLAFEIAHSIESGSISNSCDFLFSQLDDHSRPMLVVSAEKILFIVLKYLAENGIEHQAILERFIGILIANASSNKPHVRHFSNSLMISFWPVFEESISDKTLRLVLHNLYDNAKMSELTGQYRTGDANIWDLKADYTFTNVFGIILKRTTDHDVPYICESTFTKYMQHLDDSLIGSDNEDSWLSKRDPSNNNREIKVIDQKGSQLQTKSGAWETVVDINATENEEKVKRSDLIVVSSLVDKPPNLGGICRLCDVLGVGLLTVQDLRVKNHPQFKNVAVTADKWMPMVEVPIDNIIKFMQEKKKEGYTLIGLEQTDKSIELNQYYKFPKKSLILLGTEAHGIPGYLLSELDLCLEIQQHGVIRSMNIQTATAVICYSYTVQHM</sequence>